<dbReference type="PANTHER" id="PTHR39741">
    <property type="entry name" value="F-BOX DOMAIN CONTAINING PROTEIN, EXPRESSED"/>
    <property type="match status" value="1"/>
</dbReference>
<comment type="caution">
    <text evidence="2">The sequence shown here is derived from an EMBL/GenBank/DDBJ whole genome shotgun (WGS) entry which is preliminary data.</text>
</comment>
<gene>
    <name evidence="2" type="ORF">ZOSMA_17G00580</name>
</gene>
<dbReference type="OMA" id="AYMHLSY"/>
<evidence type="ECO:0000259" key="1">
    <source>
        <dbReference type="SMART" id="SM00256"/>
    </source>
</evidence>
<sequence length="315" mass="36382">MTGFDFVDCFTTDLVLNIFGYIDDCDDLVRCSVVSHKWNQLVIENSLCKNITVKLHPEVTAFYQVYVEKDSHDSVEDFGGKSNEWENLKCEHRVYSLIAHNLKIFTPNKECILRTINASSTDNYPDESIENTMNPSDFGGQGPSYWSSTGSKDSQKPETLTYELISDLCVVDEIKIKPFEAFFQHGIPLYSAKGVRFKLGHWKHSAMSQENDTSMFNTSEESHDDRFWWSYISPIYPMAHENKLQTFKLPKQVLCTGVVFQVELLGRVQIQESDDLYYICMSYVQVFGRRFSSNFDIHYLGNSERLVLNYHPSKP</sequence>
<reference evidence="3" key="1">
    <citation type="journal article" date="2016" name="Nature">
        <title>The genome of the seagrass Zostera marina reveals angiosperm adaptation to the sea.</title>
        <authorList>
            <person name="Olsen J.L."/>
            <person name="Rouze P."/>
            <person name="Verhelst B."/>
            <person name="Lin Y.-C."/>
            <person name="Bayer T."/>
            <person name="Collen J."/>
            <person name="Dattolo E."/>
            <person name="De Paoli E."/>
            <person name="Dittami S."/>
            <person name="Maumus F."/>
            <person name="Michel G."/>
            <person name="Kersting A."/>
            <person name="Lauritano C."/>
            <person name="Lohaus R."/>
            <person name="Toepel M."/>
            <person name="Tonon T."/>
            <person name="Vanneste K."/>
            <person name="Amirebrahimi M."/>
            <person name="Brakel J."/>
            <person name="Bostroem C."/>
            <person name="Chovatia M."/>
            <person name="Grimwood J."/>
            <person name="Jenkins J.W."/>
            <person name="Jueterbock A."/>
            <person name="Mraz A."/>
            <person name="Stam W.T."/>
            <person name="Tice H."/>
            <person name="Bornberg-Bauer E."/>
            <person name="Green P.J."/>
            <person name="Pearson G.A."/>
            <person name="Procaccini G."/>
            <person name="Duarte C.M."/>
            <person name="Schmutz J."/>
            <person name="Reusch T.B.H."/>
            <person name="Van de Peer Y."/>
        </authorList>
    </citation>
    <scope>NUCLEOTIDE SEQUENCE [LARGE SCALE GENOMIC DNA]</scope>
    <source>
        <strain evidence="3">cv. Finnish</strain>
    </source>
</reference>
<proteinExistence type="predicted"/>
<dbReference type="Pfam" id="PF12937">
    <property type="entry name" value="F-box-like"/>
    <property type="match status" value="1"/>
</dbReference>
<dbReference type="InterPro" id="IPR001810">
    <property type="entry name" value="F-box_dom"/>
</dbReference>
<organism evidence="2 3">
    <name type="scientific">Zostera marina</name>
    <name type="common">Eelgrass</name>
    <dbReference type="NCBI Taxonomy" id="29655"/>
    <lineage>
        <taxon>Eukaryota</taxon>
        <taxon>Viridiplantae</taxon>
        <taxon>Streptophyta</taxon>
        <taxon>Embryophyta</taxon>
        <taxon>Tracheophyta</taxon>
        <taxon>Spermatophyta</taxon>
        <taxon>Magnoliopsida</taxon>
        <taxon>Liliopsida</taxon>
        <taxon>Zosteraceae</taxon>
        <taxon>Zostera</taxon>
    </lineage>
</organism>
<dbReference type="PANTHER" id="PTHR39741:SF2">
    <property type="entry name" value="F-BOX DOMAIN-CONTAINING PROTEIN"/>
    <property type="match status" value="1"/>
</dbReference>
<dbReference type="SMART" id="SM00256">
    <property type="entry name" value="FBOX"/>
    <property type="match status" value="1"/>
</dbReference>
<accession>A0A0K9PR00</accession>
<name>A0A0K9PR00_ZOSMR</name>
<dbReference type="InterPro" id="IPR055336">
    <property type="entry name" value="At4g00755-like"/>
</dbReference>
<dbReference type="OrthoDB" id="63379at2759"/>
<dbReference type="EMBL" id="LFYR01000671">
    <property type="protein sequence ID" value="KMZ71503.1"/>
    <property type="molecule type" value="Genomic_DNA"/>
</dbReference>
<evidence type="ECO:0000313" key="2">
    <source>
        <dbReference type="EMBL" id="KMZ71503.1"/>
    </source>
</evidence>
<dbReference type="Gene3D" id="1.20.1280.50">
    <property type="match status" value="1"/>
</dbReference>
<evidence type="ECO:0000313" key="3">
    <source>
        <dbReference type="Proteomes" id="UP000036987"/>
    </source>
</evidence>
<dbReference type="STRING" id="29655.A0A0K9PR00"/>
<dbReference type="Proteomes" id="UP000036987">
    <property type="component" value="Unassembled WGS sequence"/>
</dbReference>
<dbReference type="AlphaFoldDB" id="A0A0K9PR00"/>
<dbReference type="SUPFAM" id="SSF81383">
    <property type="entry name" value="F-box domain"/>
    <property type="match status" value="1"/>
</dbReference>
<feature type="domain" description="F-box" evidence="1">
    <location>
        <begin position="10"/>
        <end position="51"/>
    </location>
</feature>
<dbReference type="InterPro" id="IPR036047">
    <property type="entry name" value="F-box-like_dom_sf"/>
</dbReference>
<protein>
    <submittedName>
        <fullName evidence="2">F-box family protein, putative, expressed</fullName>
    </submittedName>
</protein>
<keyword evidence="3" id="KW-1185">Reference proteome</keyword>